<name>A0ABD1C1B4_CARAN</name>
<accession>A0ABD1C1B4</accession>
<evidence type="ECO:0000313" key="3">
    <source>
        <dbReference type="Proteomes" id="UP001558713"/>
    </source>
</evidence>
<dbReference type="AlphaFoldDB" id="A0ABD1C1B4"/>
<gene>
    <name evidence="2" type="ORF">V5N11_030052</name>
</gene>
<feature type="chain" id="PRO_5044793754" evidence="1">
    <location>
        <begin position="26"/>
        <end position="83"/>
    </location>
</feature>
<protein>
    <submittedName>
        <fullName evidence="2">Prolyl 4-hydroxylase 7</fullName>
    </submittedName>
</protein>
<keyword evidence="1" id="KW-0732">Signal</keyword>
<feature type="signal peptide" evidence="1">
    <location>
        <begin position="1"/>
        <end position="25"/>
    </location>
</feature>
<dbReference type="Proteomes" id="UP001558713">
    <property type="component" value="Unassembled WGS sequence"/>
</dbReference>
<sequence length="83" mass="9679">MNSRFFLAFSFCLLFIFVIKFKTCASSFGFDPSRVTQLSWTPRAFLYKEFLSNEECDHLINLAKGKLQKSMVSVCLMMIQMIM</sequence>
<comment type="caution">
    <text evidence="2">The sequence shown here is derived from an EMBL/GenBank/DDBJ whole genome shotgun (WGS) entry which is preliminary data.</text>
</comment>
<proteinExistence type="predicted"/>
<organism evidence="2 3">
    <name type="scientific">Cardamine amara subsp. amara</name>
    <dbReference type="NCBI Taxonomy" id="228776"/>
    <lineage>
        <taxon>Eukaryota</taxon>
        <taxon>Viridiplantae</taxon>
        <taxon>Streptophyta</taxon>
        <taxon>Embryophyta</taxon>
        <taxon>Tracheophyta</taxon>
        <taxon>Spermatophyta</taxon>
        <taxon>Magnoliopsida</taxon>
        <taxon>eudicotyledons</taxon>
        <taxon>Gunneridae</taxon>
        <taxon>Pentapetalae</taxon>
        <taxon>rosids</taxon>
        <taxon>malvids</taxon>
        <taxon>Brassicales</taxon>
        <taxon>Brassicaceae</taxon>
        <taxon>Cardamineae</taxon>
        <taxon>Cardamine</taxon>
    </lineage>
</organism>
<keyword evidence="3" id="KW-1185">Reference proteome</keyword>
<evidence type="ECO:0000313" key="2">
    <source>
        <dbReference type="EMBL" id="KAL1223258.1"/>
    </source>
</evidence>
<evidence type="ECO:0000256" key="1">
    <source>
        <dbReference type="SAM" id="SignalP"/>
    </source>
</evidence>
<reference evidence="2 3" key="1">
    <citation type="submission" date="2024-04" db="EMBL/GenBank/DDBJ databases">
        <title>Genome assembly C_amara_ONT_v2.</title>
        <authorList>
            <person name="Yant L."/>
            <person name="Moore C."/>
            <person name="Slenker M."/>
        </authorList>
    </citation>
    <scope>NUCLEOTIDE SEQUENCE [LARGE SCALE GENOMIC DNA]</scope>
    <source>
        <tissue evidence="2">Leaf</tissue>
    </source>
</reference>
<dbReference type="Gene3D" id="2.60.120.620">
    <property type="entry name" value="q2cbj1_9rhob like domain"/>
    <property type="match status" value="1"/>
</dbReference>
<dbReference type="EMBL" id="JBANAX010000078">
    <property type="protein sequence ID" value="KAL1223258.1"/>
    <property type="molecule type" value="Genomic_DNA"/>
</dbReference>